<dbReference type="RefSeq" id="WP_249847331.1">
    <property type="nucleotide sequence ID" value="NZ_JAMGBD010000001.1"/>
</dbReference>
<evidence type="ECO:0000313" key="1">
    <source>
        <dbReference type="EMBL" id="MCL6683406.1"/>
    </source>
</evidence>
<proteinExistence type="predicted"/>
<dbReference type="Proteomes" id="UP001165363">
    <property type="component" value="Unassembled WGS sequence"/>
</dbReference>
<dbReference type="EMBL" id="JAMGBD010000001">
    <property type="protein sequence ID" value="MCL6683406.1"/>
    <property type="molecule type" value="Genomic_DNA"/>
</dbReference>
<keyword evidence="2" id="KW-1185">Reference proteome</keyword>
<sequence length="117" mass="12238">MIHFVPDSANEPVQAPYSEAIARLAGLRQALSLVEDMAGMAPSAWPHHDGANATINGEARRAWFDESSARAVAGSAAGLEAIAELNAEGGQVHPAAAERLALDIRTRLEELGAVLSL</sequence>
<protein>
    <submittedName>
        <fullName evidence="1">Uncharacterized protein</fullName>
    </submittedName>
</protein>
<organism evidence="1 2">
    <name type="scientific">Sphingomonas alba</name>
    <dbReference type="NCBI Taxonomy" id="2908208"/>
    <lineage>
        <taxon>Bacteria</taxon>
        <taxon>Pseudomonadati</taxon>
        <taxon>Pseudomonadota</taxon>
        <taxon>Alphaproteobacteria</taxon>
        <taxon>Sphingomonadales</taxon>
        <taxon>Sphingomonadaceae</taxon>
        <taxon>Sphingomonas</taxon>
    </lineage>
</organism>
<gene>
    <name evidence="1" type="ORF">LZ536_05740</name>
</gene>
<accession>A0ABT0RL82</accession>
<name>A0ABT0RL82_9SPHN</name>
<comment type="caution">
    <text evidence="1">The sequence shown here is derived from an EMBL/GenBank/DDBJ whole genome shotgun (WGS) entry which is preliminary data.</text>
</comment>
<evidence type="ECO:0000313" key="2">
    <source>
        <dbReference type="Proteomes" id="UP001165363"/>
    </source>
</evidence>
<reference evidence="1" key="1">
    <citation type="submission" date="2022-05" db="EMBL/GenBank/DDBJ databases">
        <authorList>
            <person name="Jo J.-H."/>
            <person name="Im W.-T."/>
        </authorList>
    </citation>
    <scope>NUCLEOTIDE SEQUENCE</scope>
    <source>
        <strain evidence="1">SE158</strain>
    </source>
</reference>